<dbReference type="AlphaFoldDB" id="A0A0A8XXA2"/>
<organism evidence="2">
    <name type="scientific">Arundo donax</name>
    <name type="common">Giant reed</name>
    <name type="synonym">Donax arundinaceus</name>
    <dbReference type="NCBI Taxonomy" id="35708"/>
    <lineage>
        <taxon>Eukaryota</taxon>
        <taxon>Viridiplantae</taxon>
        <taxon>Streptophyta</taxon>
        <taxon>Embryophyta</taxon>
        <taxon>Tracheophyta</taxon>
        <taxon>Spermatophyta</taxon>
        <taxon>Magnoliopsida</taxon>
        <taxon>Liliopsida</taxon>
        <taxon>Poales</taxon>
        <taxon>Poaceae</taxon>
        <taxon>PACMAD clade</taxon>
        <taxon>Arundinoideae</taxon>
        <taxon>Arundineae</taxon>
        <taxon>Arundo</taxon>
    </lineage>
</organism>
<name>A0A0A8XXA2_ARUDO</name>
<protein>
    <submittedName>
        <fullName evidence="2">Uncharacterized protein</fullName>
    </submittedName>
</protein>
<feature type="region of interest" description="Disordered" evidence="1">
    <location>
        <begin position="1"/>
        <end position="68"/>
    </location>
</feature>
<evidence type="ECO:0000256" key="1">
    <source>
        <dbReference type="SAM" id="MobiDB-lite"/>
    </source>
</evidence>
<sequence length="106" mass="11208">MPQGNDPMPQTAAATSATTPSTQEPIENPDSRYAKNTVLRIEPPGGSGIWPATKKPKRSNPPRKNRIKKWGDLRWVGISGGVGSRGLSLAWGFAVISNGLGGVEGE</sequence>
<feature type="compositionally biased region" description="Basic residues" evidence="1">
    <location>
        <begin position="54"/>
        <end position="68"/>
    </location>
</feature>
<proteinExistence type="predicted"/>
<dbReference type="EMBL" id="GBRH01280502">
    <property type="protein sequence ID" value="JAD17393.1"/>
    <property type="molecule type" value="Transcribed_RNA"/>
</dbReference>
<feature type="compositionally biased region" description="Low complexity" evidence="1">
    <location>
        <begin position="9"/>
        <end position="23"/>
    </location>
</feature>
<accession>A0A0A8XXA2</accession>
<reference evidence="2" key="1">
    <citation type="submission" date="2014-09" db="EMBL/GenBank/DDBJ databases">
        <authorList>
            <person name="Magalhaes I.L.F."/>
            <person name="Oliveira U."/>
            <person name="Santos F.R."/>
            <person name="Vidigal T.H.D.A."/>
            <person name="Brescovit A.D."/>
            <person name="Santos A.J."/>
        </authorList>
    </citation>
    <scope>NUCLEOTIDE SEQUENCE</scope>
    <source>
        <tissue evidence="2">Shoot tissue taken approximately 20 cm above the soil surface</tissue>
    </source>
</reference>
<evidence type="ECO:0000313" key="2">
    <source>
        <dbReference type="EMBL" id="JAD17393.1"/>
    </source>
</evidence>
<reference evidence="2" key="2">
    <citation type="journal article" date="2015" name="Data Brief">
        <title>Shoot transcriptome of the giant reed, Arundo donax.</title>
        <authorList>
            <person name="Barrero R.A."/>
            <person name="Guerrero F.D."/>
            <person name="Moolhuijzen P."/>
            <person name="Goolsby J.A."/>
            <person name="Tidwell J."/>
            <person name="Bellgard S.E."/>
            <person name="Bellgard M.I."/>
        </authorList>
    </citation>
    <scope>NUCLEOTIDE SEQUENCE</scope>
    <source>
        <tissue evidence="2">Shoot tissue taken approximately 20 cm above the soil surface</tissue>
    </source>
</reference>